<evidence type="ECO:0000313" key="1">
    <source>
        <dbReference type="EMBL" id="MEA5260238.1"/>
    </source>
</evidence>
<evidence type="ECO:0000313" key="2">
    <source>
        <dbReference type="Proteomes" id="UP001304671"/>
    </source>
</evidence>
<comment type="caution">
    <text evidence="1">The sequence shown here is derived from an EMBL/GenBank/DDBJ whole genome shotgun (WGS) entry which is preliminary data.</text>
</comment>
<proteinExistence type="predicted"/>
<dbReference type="EMBL" id="JAYFUL010000048">
    <property type="protein sequence ID" value="MEA5260238.1"/>
    <property type="molecule type" value="Genomic_DNA"/>
</dbReference>
<name>A0ABU5QT93_9BACT</name>
<dbReference type="Proteomes" id="UP001304671">
    <property type="component" value="Unassembled WGS sequence"/>
</dbReference>
<organism evidence="1 2">
    <name type="scientific">Arcicella aquatica</name>
    <dbReference type="NCBI Taxonomy" id="217141"/>
    <lineage>
        <taxon>Bacteria</taxon>
        <taxon>Pseudomonadati</taxon>
        <taxon>Bacteroidota</taxon>
        <taxon>Cytophagia</taxon>
        <taxon>Cytophagales</taxon>
        <taxon>Flectobacillaceae</taxon>
        <taxon>Arcicella</taxon>
    </lineage>
</organism>
<gene>
    <name evidence="1" type="ORF">VB264_20740</name>
</gene>
<dbReference type="RefSeq" id="WP_323252568.1">
    <property type="nucleotide sequence ID" value="NZ_JAYFUL010000048.1"/>
</dbReference>
<protein>
    <submittedName>
        <fullName evidence="1">Uncharacterized protein</fullName>
    </submittedName>
</protein>
<keyword evidence="2" id="KW-1185">Reference proteome</keyword>
<reference evidence="1 2" key="1">
    <citation type="submission" date="2023-12" db="EMBL/GenBank/DDBJ databases">
        <title>Novel species of the genus Arcicella isolated from rivers.</title>
        <authorList>
            <person name="Lu H."/>
        </authorList>
    </citation>
    <scope>NUCLEOTIDE SEQUENCE [LARGE SCALE GENOMIC DNA]</scope>
    <source>
        <strain evidence="1 2">LMG 21963</strain>
    </source>
</reference>
<sequence>MILISCNIYCQSTITNITKSDTFYIHKIKKYKTISIIHAKNNIDEIFKIVYRHSSGGQNIKKGMKYYLEISTVVFEMDGKNIGYTPNRIMCSEYGKRLKICTEPENGITEIYDLIKISICP</sequence>
<accession>A0ABU5QT93</accession>